<comment type="subcellular location">
    <subcellularLocation>
        <location evidence="1">Cell inner membrane</location>
        <topology evidence="1">Multi-pass membrane protein</topology>
    </subcellularLocation>
</comment>
<dbReference type="Pfam" id="PF06808">
    <property type="entry name" value="DctM"/>
    <property type="match status" value="1"/>
</dbReference>
<dbReference type="PANTHER" id="PTHR33362">
    <property type="entry name" value="SIALIC ACID TRAP TRANSPORTER PERMEASE PROTEIN SIAT-RELATED"/>
    <property type="match status" value="1"/>
</dbReference>
<dbReference type="KEGG" id="dti:Desti_1811"/>
<organism evidence="9 10">
    <name type="scientific">Desulfomonile tiedjei (strain ATCC 49306 / DSM 6799 / DCB-1)</name>
    <dbReference type="NCBI Taxonomy" id="706587"/>
    <lineage>
        <taxon>Bacteria</taxon>
        <taxon>Pseudomonadati</taxon>
        <taxon>Thermodesulfobacteriota</taxon>
        <taxon>Desulfomonilia</taxon>
        <taxon>Desulfomonilales</taxon>
        <taxon>Desulfomonilaceae</taxon>
        <taxon>Desulfomonile</taxon>
    </lineage>
</organism>
<name>I4C4M8_DESTA</name>
<dbReference type="STRING" id="706587.Desti_1811"/>
<dbReference type="EMBL" id="CP003360">
    <property type="protein sequence ID" value="AFM24519.1"/>
    <property type="molecule type" value="Genomic_DNA"/>
</dbReference>
<feature type="transmembrane region" description="Helical" evidence="7">
    <location>
        <begin position="57"/>
        <end position="75"/>
    </location>
</feature>
<gene>
    <name evidence="9" type="ordered locus">Desti_1811</name>
</gene>
<keyword evidence="10" id="KW-1185">Reference proteome</keyword>
<keyword evidence="4 7" id="KW-0812">Transmembrane</keyword>
<keyword evidence="6 7" id="KW-0472">Membrane</keyword>
<feature type="transmembrane region" description="Helical" evidence="7">
    <location>
        <begin position="7"/>
        <end position="37"/>
    </location>
</feature>
<evidence type="ECO:0000256" key="6">
    <source>
        <dbReference type="ARBA" id="ARBA00023136"/>
    </source>
</evidence>
<evidence type="ECO:0000259" key="8">
    <source>
        <dbReference type="Pfam" id="PF06808"/>
    </source>
</evidence>
<dbReference type="OrthoDB" id="5404879at2"/>
<feature type="transmembrane region" description="Helical" evidence="7">
    <location>
        <begin position="399"/>
        <end position="420"/>
    </location>
</feature>
<dbReference type="AlphaFoldDB" id="I4C4M8"/>
<proteinExistence type="predicted"/>
<dbReference type="RefSeq" id="WP_014809665.1">
    <property type="nucleotide sequence ID" value="NC_018025.1"/>
</dbReference>
<dbReference type="GO" id="GO:0022857">
    <property type="term" value="F:transmembrane transporter activity"/>
    <property type="evidence" value="ECO:0007669"/>
    <property type="project" value="TreeGrafter"/>
</dbReference>
<feature type="domain" description="TRAP C4-dicarboxylate transport system permease DctM subunit" evidence="8">
    <location>
        <begin position="12"/>
        <end position="422"/>
    </location>
</feature>
<evidence type="ECO:0000256" key="4">
    <source>
        <dbReference type="ARBA" id="ARBA00022692"/>
    </source>
</evidence>
<protein>
    <submittedName>
        <fullName evidence="9">TRAP transporter, DctM subunit</fullName>
    </submittedName>
</protein>
<feature type="transmembrane region" description="Helical" evidence="7">
    <location>
        <begin position="311"/>
        <end position="333"/>
    </location>
</feature>
<keyword evidence="3" id="KW-0997">Cell inner membrane</keyword>
<feature type="transmembrane region" description="Helical" evidence="7">
    <location>
        <begin position="144"/>
        <end position="168"/>
    </location>
</feature>
<dbReference type="eggNOG" id="COG1593">
    <property type="taxonomic scope" value="Bacteria"/>
</dbReference>
<dbReference type="PANTHER" id="PTHR33362:SF5">
    <property type="entry name" value="C4-DICARBOXYLATE TRAP TRANSPORTER LARGE PERMEASE PROTEIN DCTM"/>
    <property type="match status" value="1"/>
</dbReference>
<feature type="transmembrane region" description="Helical" evidence="7">
    <location>
        <begin position="278"/>
        <end position="299"/>
    </location>
</feature>
<evidence type="ECO:0000256" key="2">
    <source>
        <dbReference type="ARBA" id="ARBA00022475"/>
    </source>
</evidence>
<accession>I4C4M8</accession>
<evidence type="ECO:0000313" key="10">
    <source>
        <dbReference type="Proteomes" id="UP000006055"/>
    </source>
</evidence>
<reference evidence="10" key="1">
    <citation type="submission" date="2012-06" db="EMBL/GenBank/DDBJ databases">
        <title>Complete sequence of chromosome of Desulfomonile tiedjei DSM 6799.</title>
        <authorList>
            <person name="Lucas S."/>
            <person name="Copeland A."/>
            <person name="Lapidus A."/>
            <person name="Glavina del Rio T."/>
            <person name="Dalin E."/>
            <person name="Tice H."/>
            <person name="Bruce D."/>
            <person name="Goodwin L."/>
            <person name="Pitluck S."/>
            <person name="Peters L."/>
            <person name="Ovchinnikova G."/>
            <person name="Zeytun A."/>
            <person name="Lu M."/>
            <person name="Kyrpides N."/>
            <person name="Mavromatis K."/>
            <person name="Ivanova N."/>
            <person name="Brettin T."/>
            <person name="Detter J.C."/>
            <person name="Han C."/>
            <person name="Larimer F."/>
            <person name="Land M."/>
            <person name="Hauser L."/>
            <person name="Markowitz V."/>
            <person name="Cheng J.-F."/>
            <person name="Hugenholtz P."/>
            <person name="Woyke T."/>
            <person name="Wu D."/>
            <person name="Spring S."/>
            <person name="Schroeder M."/>
            <person name="Brambilla E."/>
            <person name="Klenk H.-P."/>
            <person name="Eisen J.A."/>
        </authorList>
    </citation>
    <scope>NUCLEOTIDE SEQUENCE [LARGE SCALE GENOMIC DNA]</scope>
    <source>
        <strain evidence="10">ATCC 49306 / DSM 6799 / DCB-1</strain>
    </source>
</reference>
<feature type="transmembrane region" description="Helical" evidence="7">
    <location>
        <begin position="365"/>
        <end position="387"/>
    </location>
</feature>
<evidence type="ECO:0000256" key="3">
    <source>
        <dbReference type="ARBA" id="ARBA00022519"/>
    </source>
</evidence>
<sequence length="434" mass="46721">MSEIATGILALFVLILLFLTGFELAFAMAFLGFIGFSYLVSFSAASNLLVKDFFETFSSYGFTVIPLFVLMGQIASNSNIAKRLYVATHKFVGHIPGGIAMTTVAGATLFKAMCGSTLATAATFAGIAIPEMDRYGYDKKLSTGVVASVGTLGMLIPPSIVLIIYSIIVEESIGKMFLAGIIPGLLISCFFMMVICGWVTINPAIAPRAERVPWALRLRALPEFFWVAMIFLVVIGGLMWGWFSPTEAGSMGTFAVLLLAGSRRELTLKGFLKSIDESLRTACMVLLLIAGSTVLGHFLTVTEIPLVAADWITGLPLHPALVMMLIIIVYLIGGSFIDDLAFMILATPIFYPAVIKLGYDPMWFGIMIAITVMIGVIIPPVAICVFVVKSITGVPMSVIYKGCLPFLLSLFACAAILFLFPDIVTFLPNLLMGG</sequence>
<feature type="transmembrane region" description="Helical" evidence="7">
    <location>
        <begin position="340"/>
        <end position="359"/>
    </location>
</feature>
<dbReference type="InterPro" id="IPR004681">
    <property type="entry name" value="TRAP_DctM"/>
</dbReference>
<evidence type="ECO:0000313" key="9">
    <source>
        <dbReference type="EMBL" id="AFM24519.1"/>
    </source>
</evidence>
<keyword evidence="5 7" id="KW-1133">Transmembrane helix</keyword>
<evidence type="ECO:0000256" key="1">
    <source>
        <dbReference type="ARBA" id="ARBA00004429"/>
    </source>
</evidence>
<feature type="transmembrane region" description="Helical" evidence="7">
    <location>
        <begin position="221"/>
        <end position="242"/>
    </location>
</feature>
<dbReference type="NCBIfam" id="TIGR00786">
    <property type="entry name" value="dctM"/>
    <property type="match status" value="1"/>
</dbReference>
<keyword evidence="2" id="KW-1003">Cell membrane</keyword>
<dbReference type="InterPro" id="IPR010656">
    <property type="entry name" value="DctM"/>
</dbReference>
<dbReference type="Proteomes" id="UP000006055">
    <property type="component" value="Chromosome"/>
</dbReference>
<evidence type="ECO:0000256" key="7">
    <source>
        <dbReference type="SAM" id="Phobius"/>
    </source>
</evidence>
<evidence type="ECO:0000256" key="5">
    <source>
        <dbReference type="ARBA" id="ARBA00022989"/>
    </source>
</evidence>
<feature type="transmembrane region" description="Helical" evidence="7">
    <location>
        <begin position="180"/>
        <end position="201"/>
    </location>
</feature>
<dbReference type="HOGENOM" id="CLU_019824_4_0_7"/>
<dbReference type="PIRSF" id="PIRSF006066">
    <property type="entry name" value="HI0050"/>
    <property type="match status" value="1"/>
</dbReference>
<dbReference type="GO" id="GO:0005886">
    <property type="term" value="C:plasma membrane"/>
    <property type="evidence" value="ECO:0007669"/>
    <property type="project" value="UniProtKB-SubCell"/>
</dbReference>